<keyword evidence="1" id="KW-1133">Transmembrane helix</keyword>
<evidence type="ECO:0000313" key="2">
    <source>
        <dbReference type="EMBL" id="CAG6641465.1"/>
    </source>
</evidence>
<protein>
    <submittedName>
        <fullName evidence="2">Uncharacterized protein</fullName>
    </submittedName>
</protein>
<evidence type="ECO:0000256" key="1">
    <source>
        <dbReference type="SAM" id="Phobius"/>
    </source>
</evidence>
<dbReference type="EMBL" id="HBUF01117529">
    <property type="protein sequence ID" value="CAG6641465.1"/>
    <property type="molecule type" value="Transcribed_RNA"/>
</dbReference>
<keyword evidence="1" id="KW-0472">Membrane</keyword>
<keyword evidence="1" id="KW-0812">Transmembrane</keyword>
<dbReference type="AlphaFoldDB" id="A0A8D8W1I6"/>
<name>A0A8D8W1I6_9HEMI</name>
<feature type="transmembrane region" description="Helical" evidence="1">
    <location>
        <begin position="102"/>
        <end position="123"/>
    </location>
</feature>
<accession>A0A8D8W1I6</accession>
<dbReference type="EMBL" id="HBUF01117530">
    <property type="protein sequence ID" value="CAG6641466.1"/>
    <property type="molecule type" value="Transcribed_RNA"/>
</dbReference>
<proteinExistence type="predicted"/>
<feature type="transmembrane region" description="Helical" evidence="1">
    <location>
        <begin position="49"/>
        <end position="82"/>
    </location>
</feature>
<sequence length="129" mass="14847">MFRSRCSRERTLLFRAFRRATVSRARAAIRQIWETVSRNPPIFQRGETVLILIPLTTILSSLSFSTTMFLSLFDSVLFLSWFDSFLRISMALLSSSRSSFSSFLIDSMILSFLDSLMLSYALFDSIMLS</sequence>
<reference evidence="2" key="1">
    <citation type="submission" date="2021-05" db="EMBL/GenBank/DDBJ databases">
        <authorList>
            <person name="Alioto T."/>
            <person name="Alioto T."/>
            <person name="Gomez Garrido J."/>
        </authorList>
    </citation>
    <scope>NUCLEOTIDE SEQUENCE</scope>
</reference>
<organism evidence="2">
    <name type="scientific">Cacopsylla melanoneura</name>
    <dbReference type="NCBI Taxonomy" id="428564"/>
    <lineage>
        <taxon>Eukaryota</taxon>
        <taxon>Metazoa</taxon>
        <taxon>Ecdysozoa</taxon>
        <taxon>Arthropoda</taxon>
        <taxon>Hexapoda</taxon>
        <taxon>Insecta</taxon>
        <taxon>Pterygota</taxon>
        <taxon>Neoptera</taxon>
        <taxon>Paraneoptera</taxon>
        <taxon>Hemiptera</taxon>
        <taxon>Sternorrhyncha</taxon>
        <taxon>Psylloidea</taxon>
        <taxon>Psyllidae</taxon>
        <taxon>Psyllinae</taxon>
        <taxon>Cacopsylla</taxon>
    </lineage>
</organism>